<dbReference type="InterPro" id="IPR000160">
    <property type="entry name" value="GGDEF_dom"/>
</dbReference>
<name>A0A222FJE7_9GAMM</name>
<feature type="domain" description="GGDEF" evidence="3">
    <location>
        <begin position="1"/>
        <end position="63"/>
    </location>
</feature>
<dbReference type="PANTHER" id="PTHR45138:SF9">
    <property type="entry name" value="DIGUANYLATE CYCLASE DGCM-RELATED"/>
    <property type="match status" value="1"/>
</dbReference>
<dbReference type="PANTHER" id="PTHR45138">
    <property type="entry name" value="REGULATORY COMPONENTS OF SENSORY TRANSDUCTION SYSTEM"/>
    <property type="match status" value="1"/>
</dbReference>
<evidence type="ECO:0000256" key="1">
    <source>
        <dbReference type="ARBA" id="ARBA00012528"/>
    </source>
</evidence>
<dbReference type="PROSITE" id="PS50887">
    <property type="entry name" value="GGDEF"/>
    <property type="match status" value="1"/>
</dbReference>
<gene>
    <name evidence="4" type="ORF">CHH28_09435</name>
</gene>
<dbReference type="InterPro" id="IPR029787">
    <property type="entry name" value="Nucleotide_cyclase"/>
</dbReference>
<dbReference type="Pfam" id="PF00990">
    <property type="entry name" value="GGDEF"/>
    <property type="match status" value="1"/>
</dbReference>
<dbReference type="EMBL" id="CP022530">
    <property type="protein sequence ID" value="ASP38890.1"/>
    <property type="molecule type" value="Genomic_DNA"/>
</dbReference>
<reference evidence="4 5" key="1">
    <citation type="submission" date="2017-07" db="EMBL/GenBank/DDBJ databases">
        <title>Annotated genome sequence of Bacterioplanes sanyensis isolated from Red Sea.</title>
        <authorList>
            <person name="Rehman Z.U."/>
        </authorList>
    </citation>
    <scope>NUCLEOTIDE SEQUENCE [LARGE SCALE GENOMIC DNA]</scope>
    <source>
        <strain evidence="4 5">NV9</strain>
    </source>
</reference>
<accession>A0A222FJE7</accession>
<evidence type="ECO:0000313" key="4">
    <source>
        <dbReference type="EMBL" id="ASP38890.1"/>
    </source>
</evidence>
<dbReference type="SUPFAM" id="SSF55073">
    <property type="entry name" value="Nucleotide cyclase"/>
    <property type="match status" value="1"/>
</dbReference>
<dbReference type="GO" id="GO:0043709">
    <property type="term" value="P:cell adhesion involved in single-species biofilm formation"/>
    <property type="evidence" value="ECO:0007669"/>
    <property type="project" value="TreeGrafter"/>
</dbReference>
<evidence type="ECO:0000313" key="5">
    <source>
        <dbReference type="Proteomes" id="UP000202440"/>
    </source>
</evidence>
<dbReference type="EC" id="2.7.7.65" evidence="1"/>
<proteinExistence type="predicted"/>
<protein>
    <recommendedName>
        <fullName evidence="1">diguanylate cyclase</fullName>
        <ecNumber evidence="1">2.7.7.65</ecNumber>
    </recommendedName>
</protein>
<comment type="catalytic activity">
    <reaction evidence="2">
        <text>2 GTP = 3',3'-c-di-GMP + 2 diphosphate</text>
        <dbReference type="Rhea" id="RHEA:24898"/>
        <dbReference type="ChEBI" id="CHEBI:33019"/>
        <dbReference type="ChEBI" id="CHEBI:37565"/>
        <dbReference type="ChEBI" id="CHEBI:58805"/>
        <dbReference type="EC" id="2.7.7.65"/>
    </reaction>
</comment>
<evidence type="ECO:0000259" key="3">
    <source>
        <dbReference type="PROSITE" id="PS50887"/>
    </source>
</evidence>
<dbReference type="GO" id="GO:0005886">
    <property type="term" value="C:plasma membrane"/>
    <property type="evidence" value="ECO:0007669"/>
    <property type="project" value="TreeGrafter"/>
</dbReference>
<keyword evidence="5" id="KW-1185">Reference proteome</keyword>
<dbReference type="GO" id="GO:1902201">
    <property type="term" value="P:negative regulation of bacterial-type flagellum-dependent cell motility"/>
    <property type="evidence" value="ECO:0007669"/>
    <property type="project" value="TreeGrafter"/>
</dbReference>
<dbReference type="OrthoDB" id="9812260at2"/>
<dbReference type="Proteomes" id="UP000202440">
    <property type="component" value="Chromosome"/>
</dbReference>
<dbReference type="AlphaFoldDB" id="A0A222FJE7"/>
<dbReference type="NCBIfam" id="TIGR00254">
    <property type="entry name" value="GGDEF"/>
    <property type="match status" value="1"/>
</dbReference>
<dbReference type="GO" id="GO:0052621">
    <property type="term" value="F:diguanylate cyclase activity"/>
    <property type="evidence" value="ECO:0007669"/>
    <property type="project" value="UniProtKB-EC"/>
</dbReference>
<dbReference type="InterPro" id="IPR050469">
    <property type="entry name" value="Diguanylate_Cyclase"/>
</dbReference>
<dbReference type="Gene3D" id="3.30.70.270">
    <property type="match status" value="1"/>
</dbReference>
<dbReference type="KEGG" id="bsan:CHH28_09435"/>
<dbReference type="InterPro" id="IPR043128">
    <property type="entry name" value="Rev_trsase/Diguanyl_cyclase"/>
</dbReference>
<sequence length="63" mass="7033">MATRVLQQVRGLRLVGYDDLHITVSLGVATSQSNDSQESLLQRADRALYQAKQQGRDQVCTQD</sequence>
<organism evidence="4 5">
    <name type="scientific">Bacterioplanes sanyensis</name>
    <dbReference type="NCBI Taxonomy" id="1249553"/>
    <lineage>
        <taxon>Bacteria</taxon>
        <taxon>Pseudomonadati</taxon>
        <taxon>Pseudomonadota</taxon>
        <taxon>Gammaproteobacteria</taxon>
        <taxon>Oceanospirillales</taxon>
        <taxon>Oceanospirillaceae</taxon>
        <taxon>Bacterioplanes</taxon>
    </lineage>
</organism>
<evidence type="ECO:0000256" key="2">
    <source>
        <dbReference type="ARBA" id="ARBA00034247"/>
    </source>
</evidence>